<comment type="caution">
    <text evidence="2">The sequence shown here is derived from an EMBL/GenBank/DDBJ whole genome shotgun (WGS) entry which is preliminary data.</text>
</comment>
<dbReference type="CDD" id="cd04301">
    <property type="entry name" value="NAT_SF"/>
    <property type="match status" value="1"/>
</dbReference>
<feature type="domain" description="N-acetyltransferase" evidence="1">
    <location>
        <begin position="21"/>
        <end position="185"/>
    </location>
</feature>
<keyword evidence="2" id="KW-0808">Transferase</keyword>
<reference evidence="2 3" key="2">
    <citation type="submission" date="2014-05" db="EMBL/GenBank/DDBJ databases">
        <title>Genome sequence of Streptococcus gallolyticus.</title>
        <authorList>
            <person name="Del Campo R."/>
        </authorList>
    </citation>
    <scope>NUCLEOTIDE SEQUENCE [LARGE SCALE GENOMIC DNA]</scope>
    <source>
        <strain evidence="2 3">LMG17956</strain>
    </source>
</reference>
<dbReference type="PANTHER" id="PTHR43415">
    <property type="entry name" value="SPERMIDINE N(1)-ACETYLTRANSFERASE"/>
    <property type="match status" value="1"/>
</dbReference>
<reference evidence="2 3" key="1">
    <citation type="submission" date="2014-02" db="EMBL/GenBank/DDBJ databases">
        <authorList>
            <person name="Manrique M."/>
        </authorList>
    </citation>
    <scope>NUCLEOTIDE SEQUENCE [LARGE SCALE GENOMIC DNA]</scope>
    <source>
        <strain evidence="2 3">LMG17956</strain>
    </source>
</reference>
<proteinExistence type="predicted"/>
<keyword evidence="2" id="KW-0012">Acyltransferase</keyword>
<name>A0A060RFM1_9STRE</name>
<dbReference type="Gene3D" id="3.40.630.30">
    <property type="match status" value="1"/>
</dbReference>
<dbReference type="GO" id="GO:0016747">
    <property type="term" value="F:acyltransferase activity, transferring groups other than amino-acyl groups"/>
    <property type="evidence" value="ECO:0007669"/>
    <property type="project" value="InterPro"/>
</dbReference>
<dbReference type="AlphaFoldDB" id="A0A060RFM1"/>
<dbReference type="EMBL" id="CCBC010000030">
    <property type="protein sequence ID" value="CDO16944.1"/>
    <property type="molecule type" value="Genomic_DNA"/>
</dbReference>
<evidence type="ECO:0000259" key="1">
    <source>
        <dbReference type="PROSITE" id="PS51186"/>
    </source>
</evidence>
<dbReference type="EC" id="2.3.1.-" evidence="2"/>
<organism evidence="2 3">
    <name type="scientific">Streptococcus gallolyticus</name>
    <dbReference type="NCBI Taxonomy" id="315405"/>
    <lineage>
        <taxon>Bacteria</taxon>
        <taxon>Bacillati</taxon>
        <taxon>Bacillota</taxon>
        <taxon>Bacilli</taxon>
        <taxon>Lactobacillales</taxon>
        <taxon>Streptococcaceae</taxon>
        <taxon>Streptococcus</taxon>
    </lineage>
</organism>
<dbReference type="SUPFAM" id="SSF55729">
    <property type="entry name" value="Acyl-CoA N-acyltransferases (Nat)"/>
    <property type="match status" value="1"/>
</dbReference>
<evidence type="ECO:0000313" key="2">
    <source>
        <dbReference type="EMBL" id="CDO16944.1"/>
    </source>
</evidence>
<dbReference type="PROSITE" id="PS51186">
    <property type="entry name" value="GNAT"/>
    <property type="match status" value="1"/>
</dbReference>
<evidence type="ECO:0000313" key="3">
    <source>
        <dbReference type="Proteomes" id="UP000027584"/>
    </source>
</evidence>
<accession>A0A060RFM1</accession>
<sequence>MLTVHGVKRFWRRLNVAEQEVIIEEAQPSDAKALIDLLNQVNAETDFIILEKNLSLDDMQTFLQTRAEVLNEICLVVRVGSELAGVLNIVSTNSPQTNHIGDIFIALQEKYWGYGLGSLLMEVALDWAEQTPMIRRLELTVQARNSRAVHLYEKFGFKIEATKERGAKTKDGEFLDVYLMSRLID</sequence>
<dbReference type="InterPro" id="IPR000182">
    <property type="entry name" value="GNAT_dom"/>
</dbReference>
<dbReference type="InterPro" id="IPR016181">
    <property type="entry name" value="Acyl_CoA_acyltransferase"/>
</dbReference>
<dbReference type="PANTHER" id="PTHR43415:SF3">
    <property type="entry name" value="GNAT-FAMILY ACETYLTRANSFERASE"/>
    <property type="match status" value="1"/>
</dbReference>
<dbReference type="Proteomes" id="UP000027584">
    <property type="component" value="Unassembled WGS sequence"/>
</dbReference>
<dbReference type="Pfam" id="PF00583">
    <property type="entry name" value="Acetyltransf_1"/>
    <property type="match status" value="1"/>
</dbReference>
<gene>
    <name evidence="2" type="ORF">BN963_SGAL_00123</name>
</gene>
<protein>
    <submittedName>
        <fullName evidence="2">Acyl-CoA N-acyltransferase</fullName>
        <ecNumber evidence="2">2.3.1.-</ecNumber>
    </submittedName>
</protein>